<evidence type="ECO:0000259" key="8">
    <source>
        <dbReference type="PROSITE" id="PS51371"/>
    </source>
</evidence>
<accession>A0A1G7F8U3</accession>
<evidence type="ECO:0000256" key="6">
    <source>
        <dbReference type="PIRSR" id="PIRSR004692-3"/>
    </source>
</evidence>
<feature type="domain" description="CBS" evidence="8">
    <location>
        <begin position="227"/>
        <end position="287"/>
    </location>
</feature>
<dbReference type="Pfam" id="PF00571">
    <property type="entry name" value="CBS"/>
    <property type="match status" value="1"/>
</dbReference>
<gene>
    <name evidence="10" type="ORF">SAMN04488071_3672</name>
</gene>
<dbReference type="NCBIfam" id="TIGR00393">
    <property type="entry name" value="kpsF"/>
    <property type="match status" value="1"/>
</dbReference>
<keyword evidence="3 7" id="KW-0129">CBS domain</keyword>
<dbReference type="PANTHER" id="PTHR42745:SF1">
    <property type="entry name" value="ARABINOSE 5-PHOSPHATE ISOMERASE KDSD"/>
    <property type="match status" value="1"/>
</dbReference>
<dbReference type="AlphaFoldDB" id="A0A1G7F8U3"/>
<dbReference type="PROSITE" id="PS51371">
    <property type="entry name" value="CBS"/>
    <property type="match status" value="1"/>
</dbReference>
<evidence type="ECO:0000256" key="4">
    <source>
        <dbReference type="PIRNR" id="PIRNR004692"/>
    </source>
</evidence>
<dbReference type="STRING" id="637679.GCA_001550055_01644"/>
<keyword evidence="10" id="KW-0413">Isomerase</keyword>
<dbReference type="SUPFAM" id="SSF53697">
    <property type="entry name" value="SIS domain"/>
    <property type="match status" value="1"/>
</dbReference>
<dbReference type="InterPro" id="IPR000644">
    <property type="entry name" value="CBS_dom"/>
</dbReference>
<dbReference type="GO" id="GO:0005975">
    <property type="term" value="P:carbohydrate metabolic process"/>
    <property type="evidence" value="ECO:0007669"/>
    <property type="project" value="InterPro"/>
</dbReference>
<dbReference type="InterPro" id="IPR004800">
    <property type="entry name" value="KdsD/KpsF-type"/>
</dbReference>
<feature type="domain" description="SIS" evidence="9">
    <location>
        <begin position="55"/>
        <end position="201"/>
    </location>
</feature>
<keyword evidence="2" id="KW-0677">Repeat</keyword>
<dbReference type="InterPro" id="IPR046348">
    <property type="entry name" value="SIS_dom_sf"/>
</dbReference>
<keyword evidence="5" id="KW-0479">Metal-binding</keyword>
<evidence type="ECO:0000256" key="7">
    <source>
        <dbReference type="PROSITE-ProRule" id="PRU00703"/>
    </source>
</evidence>
<dbReference type="OrthoDB" id="9762536at2"/>
<evidence type="ECO:0000256" key="5">
    <source>
        <dbReference type="PIRSR" id="PIRSR004692-2"/>
    </source>
</evidence>
<dbReference type="GO" id="GO:1901135">
    <property type="term" value="P:carbohydrate derivative metabolic process"/>
    <property type="evidence" value="ECO:0007669"/>
    <property type="project" value="InterPro"/>
</dbReference>
<evidence type="ECO:0000313" key="10">
    <source>
        <dbReference type="EMBL" id="SDE72348.1"/>
    </source>
</evidence>
<feature type="binding site" evidence="5">
    <location>
        <position position="99"/>
    </location>
    <ligand>
        <name>Zn(2+)</name>
        <dbReference type="ChEBI" id="CHEBI:29105"/>
    </ligand>
</feature>
<dbReference type="CDD" id="cd05014">
    <property type="entry name" value="SIS_Kpsf"/>
    <property type="match status" value="1"/>
</dbReference>
<evidence type="ECO:0000313" key="11">
    <source>
        <dbReference type="Proteomes" id="UP000183685"/>
    </source>
</evidence>
<dbReference type="InterPro" id="IPR001347">
    <property type="entry name" value="SIS_dom"/>
</dbReference>
<keyword evidence="11" id="KW-1185">Reference proteome</keyword>
<dbReference type="InterPro" id="IPR046342">
    <property type="entry name" value="CBS_dom_sf"/>
</dbReference>
<reference evidence="10 11" key="1">
    <citation type="submission" date="2016-10" db="EMBL/GenBank/DDBJ databases">
        <authorList>
            <person name="de Groot N.N."/>
        </authorList>
    </citation>
    <scope>NUCLEOTIDE SEQUENCE [LARGE SCALE GENOMIC DNA]</scope>
    <source>
        <strain evidence="10 11">CGMCC 1.9109</strain>
    </source>
</reference>
<sequence length="339" mass="36278">MKSTADEQAARENILDLPNSVKADLTDTLENIGGSFLKQGQALERLSQTYDHDAYAEAIRIALQTRGHLIVIGMGKSGHVARKISATLASTGTPSFFLHPAEASHGDLGMVTPGDTLLLISYSGETQEIVQLLPSLKSFGNKIIAITGAKSSTLGRASDVVLEIPIAEEVCPNNLVPTTSIVVTVAMGDALAISLMTLRNFHARDFARYHPGGSLGRRLLMKVSDLMLTTSVPVVTPNMVLLELAAEMAGGAAGVAVVVDEDRKPIGVVTKGQLGVALRVTRRVREVSAHQCMSKEFSVIRKDVIVDEAESMMRGDEVKFLVAVDSEGRYAGIYKHEDA</sequence>
<evidence type="ECO:0000256" key="2">
    <source>
        <dbReference type="ARBA" id="ARBA00022737"/>
    </source>
</evidence>
<dbReference type="Gene3D" id="3.10.580.10">
    <property type="entry name" value="CBS-domain"/>
    <property type="match status" value="1"/>
</dbReference>
<dbReference type="GO" id="GO:0019146">
    <property type="term" value="F:arabinose-5-phosphate isomerase activity"/>
    <property type="evidence" value="ECO:0007669"/>
    <property type="project" value="UniProtKB-ARBA"/>
</dbReference>
<feature type="site" description="Catalytically relevant" evidence="6">
    <location>
        <position position="76"/>
    </location>
</feature>
<name>A0A1G7F8U3_9PROT</name>
<dbReference type="Proteomes" id="UP000183685">
    <property type="component" value="Unassembled WGS sequence"/>
</dbReference>
<proteinExistence type="inferred from homology"/>
<dbReference type="GO" id="GO:0097367">
    <property type="term" value="F:carbohydrate derivative binding"/>
    <property type="evidence" value="ECO:0007669"/>
    <property type="project" value="InterPro"/>
</dbReference>
<keyword evidence="5" id="KW-0862">Zinc</keyword>
<evidence type="ECO:0000259" key="9">
    <source>
        <dbReference type="PROSITE" id="PS51464"/>
    </source>
</evidence>
<evidence type="ECO:0000256" key="3">
    <source>
        <dbReference type="ARBA" id="ARBA00023122"/>
    </source>
</evidence>
<dbReference type="Pfam" id="PF01380">
    <property type="entry name" value="SIS"/>
    <property type="match status" value="1"/>
</dbReference>
<feature type="site" description="Catalytically relevant" evidence="6">
    <location>
        <position position="128"/>
    </location>
</feature>
<dbReference type="RefSeq" id="WP_068303716.1">
    <property type="nucleotide sequence ID" value="NZ_FNAK01000009.1"/>
</dbReference>
<dbReference type="PIRSF" id="PIRSF004692">
    <property type="entry name" value="KdsD_KpsF"/>
    <property type="match status" value="1"/>
</dbReference>
<dbReference type="PROSITE" id="PS51464">
    <property type="entry name" value="SIS"/>
    <property type="match status" value="1"/>
</dbReference>
<feature type="site" description="Catalytically relevant" evidence="6">
    <location>
        <position position="169"/>
    </location>
</feature>
<evidence type="ECO:0000256" key="1">
    <source>
        <dbReference type="ARBA" id="ARBA00008165"/>
    </source>
</evidence>
<dbReference type="InterPro" id="IPR035474">
    <property type="entry name" value="SIS_Kpsf"/>
</dbReference>
<dbReference type="PANTHER" id="PTHR42745">
    <property type="match status" value="1"/>
</dbReference>
<dbReference type="GO" id="GO:0046872">
    <property type="term" value="F:metal ion binding"/>
    <property type="evidence" value="ECO:0007669"/>
    <property type="project" value="UniProtKB-KW"/>
</dbReference>
<comment type="similarity">
    <text evidence="1 4">Belongs to the SIS family. GutQ/KpsF subfamily.</text>
</comment>
<organism evidence="10 11">
    <name type="scientific">Kordiimonas lacus</name>
    <dbReference type="NCBI Taxonomy" id="637679"/>
    <lineage>
        <taxon>Bacteria</taxon>
        <taxon>Pseudomonadati</taxon>
        <taxon>Pseudomonadota</taxon>
        <taxon>Alphaproteobacteria</taxon>
        <taxon>Kordiimonadales</taxon>
        <taxon>Kordiimonadaceae</taxon>
        <taxon>Kordiimonas</taxon>
    </lineage>
</organism>
<dbReference type="InterPro" id="IPR050986">
    <property type="entry name" value="GutQ/KpsF_isomerases"/>
</dbReference>
<feature type="site" description="Catalytically relevant" evidence="6">
    <location>
        <position position="210"/>
    </location>
</feature>
<protein>
    <submittedName>
        <fullName evidence="10">Arabinose-5-phosphate isomerase</fullName>
    </submittedName>
</protein>
<dbReference type="Gene3D" id="3.40.50.10490">
    <property type="entry name" value="Glucose-6-phosphate isomerase like protein, domain 1"/>
    <property type="match status" value="1"/>
</dbReference>
<dbReference type="FunFam" id="3.40.50.10490:FF:000011">
    <property type="entry name" value="Arabinose 5-phosphate isomerase"/>
    <property type="match status" value="1"/>
</dbReference>
<dbReference type="EMBL" id="FNAK01000009">
    <property type="protein sequence ID" value="SDE72348.1"/>
    <property type="molecule type" value="Genomic_DNA"/>
</dbReference>